<evidence type="ECO:0000313" key="1">
    <source>
        <dbReference type="EMBL" id="EFP93365.1"/>
    </source>
</evidence>
<gene>
    <name evidence="1" type="ORF">PGTG_19098</name>
</gene>
<organism evidence="1 2">
    <name type="scientific">Puccinia graminis f. sp. tritici (strain CRL 75-36-700-3 / race SCCL)</name>
    <name type="common">Black stem rust fungus</name>
    <dbReference type="NCBI Taxonomy" id="418459"/>
    <lineage>
        <taxon>Eukaryota</taxon>
        <taxon>Fungi</taxon>
        <taxon>Dikarya</taxon>
        <taxon>Basidiomycota</taxon>
        <taxon>Pucciniomycotina</taxon>
        <taxon>Pucciniomycetes</taxon>
        <taxon>Pucciniales</taxon>
        <taxon>Pucciniaceae</taxon>
        <taxon>Puccinia</taxon>
    </lineage>
</organism>
<evidence type="ECO:0000313" key="2">
    <source>
        <dbReference type="Proteomes" id="UP000008783"/>
    </source>
</evidence>
<dbReference type="AlphaFoldDB" id="E3L9Y0"/>
<keyword evidence="2" id="KW-1185">Reference proteome</keyword>
<dbReference type="InParanoid" id="E3L9Y0"/>
<dbReference type="KEGG" id="pgr:PGTG_19098"/>
<reference key="1">
    <citation type="submission" date="2007-01" db="EMBL/GenBank/DDBJ databases">
        <title>The Genome Sequence of Puccinia graminis f. sp. tritici Strain CRL 75-36-700-3.</title>
        <authorList>
            <consortium name="The Broad Institute Genome Sequencing Platform"/>
            <person name="Birren B."/>
            <person name="Lander E."/>
            <person name="Galagan J."/>
            <person name="Nusbaum C."/>
            <person name="Devon K."/>
            <person name="Cuomo C."/>
            <person name="Jaffe D."/>
            <person name="Butler J."/>
            <person name="Alvarez P."/>
            <person name="Gnerre S."/>
            <person name="Grabherr M."/>
            <person name="Mauceli E."/>
            <person name="Brockman W."/>
            <person name="Young S."/>
            <person name="LaButti K."/>
            <person name="Sykes S."/>
            <person name="DeCaprio D."/>
            <person name="Crawford M."/>
            <person name="Koehrsen M."/>
            <person name="Engels R."/>
            <person name="Montgomery P."/>
            <person name="Pearson M."/>
            <person name="Howarth C."/>
            <person name="Larson L."/>
            <person name="White J."/>
            <person name="Zeng Q."/>
            <person name="Kodira C."/>
            <person name="Yandava C."/>
            <person name="Alvarado L."/>
            <person name="O'Leary S."/>
            <person name="Szabo L."/>
            <person name="Dean R."/>
            <person name="Schein J."/>
        </authorList>
    </citation>
    <scope>NUCLEOTIDE SEQUENCE</scope>
    <source>
        <strain>CRL 75-36-700-3</strain>
    </source>
</reference>
<name>E3L9Y0_PUCGT</name>
<dbReference type="EMBL" id="DS178390">
    <property type="protein sequence ID" value="EFP93365.1"/>
    <property type="molecule type" value="Genomic_DNA"/>
</dbReference>
<dbReference type="OrthoDB" id="2504450at2759"/>
<sequence length="148" mass="17214">MSTHYACPYLPTCSDLKYSKNPCDQHCCLNESSVKSHTLNPKIHTNCNPDCPAYGANDMLDSMRRMLRVIALFFESYVFGEEFFESYVFFLWVSWGEQEGPSGFWFLMVDWKMRNVQGVDLKQTPSSKFVTSHNSFKKMLDGWTMMIV</sequence>
<protein>
    <submittedName>
        <fullName evidence="1">Uncharacterized protein</fullName>
    </submittedName>
</protein>
<reference evidence="2" key="2">
    <citation type="journal article" date="2011" name="Proc. Natl. Acad. Sci. U.S.A.">
        <title>Obligate biotrophy features unraveled by the genomic analysis of rust fungi.</title>
        <authorList>
            <person name="Duplessis S."/>
            <person name="Cuomo C.A."/>
            <person name="Lin Y.-C."/>
            <person name="Aerts A."/>
            <person name="Tisserant E."/>
            <person name="Veneault-Fourrey C."/>
            <person name="Joly D.L."/>
            <person name="Hacquard S."/>
            <person name="Amselem J."/>
            <person name="Cantarel B.L."/>
            <person name="Chiu R."/>
            <person name="Coutinho P.M."/>
            <person name="Feau N."/>
            <person name="Field M."/>
            <person name="Frey P."/>
            <person name="Gelhaye E."/>
            <person name="Goldberg J."/>
            <person name="Grabherr M.G."/>
            <person name="Kodira C.D."/>
            <person name="Kohler A."/>
            <person name="Kuees U."/>
            <person name="Lindquist E.A."/>
            <person name="Lucas S.M."/>
            <person name="Mago R."/>
            <person name="Mauceli E."/>
            <person name="Morin E."/>
            <person name="Murat C."/>
            <person name="Pangilinan J.L."/>
            <person name="Park R."/>
            <person name="Pearson M."/>
            <person name="Quesneville H."/>
            <person name="Rouhier N."/>
            <person name="Sakthikumar S."/>
            <person name="Salamov A.A."/>
            <person name="Schmutz J."/>
            <person name="Selles B."/>
            <person name="Shapiro H."/>
            <person name="Tanguay P."/>
            <person name="Tuskan G.A."/>
            <person name="Henrissat B."/>
            <person name="Van de Peer Y."/>
            <person name="Rouze P."/>
            <person name="Ellis J.G."/>
            <person name="Dodds P.N."/>
            <person name="Schein J.E."/>
            <person name="Zhong S."/>
            <person name="Hamelin R.C."/>
            <person name="Grigoriev I.V."/>
            <person name="Szabo L.J."/>
            <person name="Martin F."/>
        </authorList>
    </citation>
    <scope>NUCLEOTIDE SEQUENCE [LARGE SCALE GENOMIC DNA]</scope>
    <source>
        <strain evidence="2">CRL 75-36-700-3 / race SCCL</strain>
    </source>
</reference>
<proteinExistence type="predicted"/>
<dbReference type="VEuPathDB" id="FungiDB:PGTG_19098"/>
<dbReference type="Proteomes" id="UP000008783">
    <property type="component" value="Unassembled WGS sequence"/>
</dbReference>
<dbReference type="GeneID" id="10543711"/>
<dbReference type="HOGENOM" id="CLU_1759710_0_0_1"/>
<accession>E3L9Y0</accession>
<dbReference type="RefSeq" id="XP_003337784.1">
    <property type="nucleotide sequence ID" value="XM_003337736.1"/>
</dbReference>